<dbReference type="InterPro" id="IPR043129">
    <property type="entry name" value="ATPase_NBD"/>
</dbReference>
<proteinExistence type="predicted"/>
<dbReference type="PATRIC" id="fig|84022.5.peg.1697"/>
<dbReference type="Gene3D" id="3.30.420.40">
    <property type="match status" value="1"/>
</dbReference>
<dbReference type="InterPro" id="IPR050696">
    <property type="entry name" value="FtsA/MreB"/>
</dbReference>
<dbReference type="InterPro" id="IPR009377">
    <property type="entry name" value="EutA"/>
</dbReference>
<accession>A0A0D8IHN4</accession>
<evidence type="ECO:0000313" key="1">
    <source>
        <dbReference type="EMBL" id="AKL93913.1"/>
    </source>
</evidence>
<gene>
    <name evidence="1" type="primary">eutA</name>
    <name evidence="1" type="ORF">CACET_c03970</name>
</gene>
<reference evidence="1 2" key="1">
    <citation type="submission" date="2014-10" db="EMBL/GenBank/DDBJ databases">
        <title>Genome sequence of Clostridium aceticum DSM 1496.</title>
        <authorList>
            <person name="Poehlein A."/>
            <person name="Schiel-Bengelsdorf B."/>
            <person name="Gottschalk G."/>
            <person name="Duerre P."/>
            <person name="Daniel R."/>
        </authorList>
    </citation>
    <scope>NUCLEOTIDE SEQUENCE [LARGE SCALE GENOMIC DNA]</scope>
    <source>
        <strain evidence="1 2">DSM 1496</strain>
    </source>
</reference>
<dbReference type="STRING" id="84022.CACET_c03970"/>
<dbReference type="KEGG" id="cace:CACET_c03970"/>
<dbReference type="OrthoDB" id="1542at2"/>
<dbReference type="Pfam" id="PF06277">
    <property type="entry name" value="EutA"/>
    <property type="match status" value="1"/>
</dbReference>
<evidence type="ECO:0000313" key="2">
    <source>
        <dbReference type="Proteomes" id="UP000035704"/>
    </source>
</evidence>
<dbReference type="PANTHER" id="PTHR32432:SF13">
    <property type="entry name" value="ETHANOLAMINE AMMONIA-LYASE REACTIVASE EUTA"/>
    <property type="match status" value="1"/>
</dbReference>
<dbReference type="EMBL" id="CP009687">
    <property type="protein sequence ID" value="AKL93913.1"/>
    <property type="molecule type" value="Genomic_DNA"/>
</dbReference>
<sequence>MRENIFSVGIDIGTSTTQLVFSKLTIENTASMTAIPKIQIIDKEIIYRSDIHFTPLLSETRIDGDTVRKIIEMEYKKANISFEKIDTGAVIITGETARKENANEILNTLSGLAGDFVVATAGPDLESIIAGKGAGAGKFSKEKGCTVVNLDIGGGTTNIAIFKNGEVVDTACLDIGGRLIKFEEDQLKVNYASNKIKTLAKDIGIDVQVDKRLSVDEVEGICRRMADILAESIGVIPATPLLQEMLTGAPLKWEKEIDFISFSGGVADCIFNKGSVPLFRYGDIGILLGKAIAASPWLETSKVIQASETIGATVVGAGTHTTEISGSTITIEASILPIKNIPILRLSREDEGLDHEQLSRRIAEKLDWFRLENDQQLVALAMKGIKNPGFQEIQVLAKAIIEGMDNKLGEKEPLIIIVENDMAKILGQGIQAHLPQKRDVLCIDSIRVDNGDYIDIGKPLANGKVVPVIIKTLVLNY</sequence>
<dbReference type="Proteomes" id="UP000035704">
    <property type="component" value="Chromosome"/>
</dbReference>
<name>A0A0D8IHN4_9CLOT</name>
<dbReference type="SUPFAM" id="SSF53067">
    <property type="entry name" value="Actin-like ATPase domain"/>
    <property type="match status" value="1"/>
</dbReference>
<keyword evidence="2" id="KW-1185">Reference proteome</keyword>
<dbReference type="NCBIfam" id="NF007992">
    <property type="entry name" value="PRK10719.1-3"/>
    <property type="match status" value="1"/>
</dbReference>
<dbReference type="PIRSF" id="PIRSF012293">
    <property type="entry name" value="EutA"/>
    <property type="match status" value="1"/>
</dbReference>
<protein>
    <submittedName>
        <fullName evidence="1">Ethanolamine utilization protein EutA</fullName>
    </submittedName>
</protein>
<dbReference type="AlphaFoldDB" id="A0A0D8IHN4"/>
<dbReference type="RefSeq" id="WP_044823207.1">
    <property type="nucleotide sequence ID" value="NZ_CP009687.1"/>
</dbReference>
<dbReference type="PANTHER" id="PTHR32432">
    <property type="entry name" value="CELL DIVISION PROTEIN FTSA-RELATED"/>
    <property type="match status" value="1"/>
</dbReference>
<organism evidence="1 2">
    <name type="scientific">Clostridium aceticum</name>
    <dbReference type="NCBI Taxonomy" id="84022"/>
    <lineage>
        <taxon>Bacteria</taxon>
        <taxon>Bacillati</taxon>
        <taxon>Bacillota</taxon>
        <taxon>Clostridia</taxon>
        <taxon>Eubacteriales</taxon>
        <taxon>Clostridiaceae</taxon>
        <taxon>Clostridium</taxon>
    </lineage>
</organism>